<dbReference type="PROSITE" id="PS50948">
    <property type="entry name" value="PAN"/>
    <property type="match status" value="1"/>
</dbReference>
<proteinExistence type="predicted"/>
<evidence type="ECO:0000313" key="3">
    <source>
        <dbReference type="Proteomes" id="UP000549394"/>
    </source>
</evidence>
<feature type="domain" description="Apple" evidence="1">
    <location>
        <begin position="1"/>
        <end position="80"/>
    </location>
</feature>
<keyword evidence="3" id="KW-1185">Reference proteome</keyword>
<evidence type="ECO:0000313" key="2">
    <source>
        <dbReference type="EMBL" id="CAD5114643.1"/>
    </source>
</evidence>
<accession>A0A7I8VG75</accession>
<gene>
    <name evidence="2" type="ORF">DGYR_LOCUS3470</name>
</gene>
<dbReference type="Pfam" id="PF00024">
    <property type="entry name" value="PAN_1"/>
    <property type="match status" value="1"/>
</dbReference>
<reference evidence="2 3" key="1">
    <citation type="submission" date="2020-08" db="EMBL/GenBank/DDBJ databases">
        <authorList>
            <person name="Hejnol A."/>
        </authorList>
    </citation>
    <scope>NUCLEOTIDE SEQUENCE [LARGE SCALE GENOMIC DNA]</scope>
</reference>
<comment type="caution">
    <text evidence="2">The sequence shown here is derived from an EMBL/GenBank/DDBJ whole genome shotgun (WGS) entry which is preliminary data.</text>
</comment>
<dbReference type="Proteomes" id="UP000549394">
    <property type="component" value="Unassembled WGS sequence"/>
</dbReference>
<sequence length="288" mass="32337">MAHGIQISPGNTIKTLTNQTALECGIQCLKDTTCQCFSYNKSSETCAFKSKRCKRTSVDFTNILYNKIAENEVTCYPLNCGEIRVSHSSEPSSCKQYCKDNTNCDFYNYKDEACHLFNEDSCDITDPDKLNSPLEYRCIPNPIFSDEMKRTGPKLRKIIDTEDATCIKMNTSTSFNLRIPWPSLSPTLNLNNTAFKVNITGKNLKQCIRINEGIHGSGSGILAFVPFTEQVVPTFEGKFYGCDLIFGDDSTVCTYTCSFNDKILQAVHIKAFAVDEDDMEICSYKITN</sequence>
<dbReference type="InterPro" id="IPR003609">
    <property type="entry name" value="Pan_app"/>
</dbReference>
<dbReference type="EMBL" id="CAJFCJ010000005">
    <property type="protein sequence ID" value="CAD5114643.1"/>
    <property type="molecule type" value="Genomic_DNA"/>
</dbReference>
<dbReference type="AlphaFoldDB" id="A0A7I8VG75"/>
<name>A0A7I8VG75_9ANNE</name>
<organism evidence="2 3">
    <name type="scientific">Dimorphilus gyrociliatus</name>
    <dbReference type="NCBI Taxonomy" id="2664684"/>
    <lineage>
        <taxon>Eukaryota</taxon>
        <taxon>Metazoa</taxon>
        <taxon>Spiralia</taxon>
        <taxon>Lophotrochozoa</taxon>
        <taxon>Annelida</taxon>
        <taxon>Polychaeta</taxon>
        <taxon>Polychaeta incertae sedis</taxon>
        <taxon>Dinophilidae</taxon>
        <taxon>Dimorphilus</taxon>
    </lineage>
</organism>
<protein>
    <recommendedName>
        <fullName evidence="1">Apple domain-containing protein</fullName>
    </recommendedName>
</protein>
<dbReference type="Gene3D" id="3.50.4.10">
    <property type="entry name" value="Hepatocyte Growth Factor"/>
    <property type="match status" value="1"/>
</dbReference>
<evidence type="ECO:0000259" key="1">
    <source>
        <dbReference type="PROSITE" id="PS50948"/>
    </source>
</evidence>